<gene>
    <name evidence="2" type="ORF">H7849_23005</name>
</gene>
<evidence type="ECO:0000256" key="1">
    <source>
        <dbReference type="SAM" id="MobiDB-lite"/>
    </source>
</evidence>
<sequence length="134" mass="15112">MPETYEFAPQAPQSITTQSGRDPEVFLSNSSNKAETVMETTPALLDVRYSVAFRIGNSIPEVQALFTHLEGKSLRVWTVVADRDESVYRKIYAQEKELIHVFDGMEFEFNIIPSLGRNAKEIISDPGSKLVFAR</sequence>
<protein>
    <submittedName>
        <fullName evidence="2">Uncharacterized protein</fullName>
    </submittedName>
</protein>
<feature type="compositionally biased region" description="Polar residues" evidence="1">
    <location>
        <begin position="11"/>
        <end position="20"/>
    </location>
</feature>
<dbReference type="KEGG" id="adin:H7849_23005"/>
<dbReference type="RefSeq" id="WP_186742824.1">
    <property type="nucleotide sequence ID" value="NZ_CP060394.1"/>
</dbReference>
<proteinExistence type="predicted"/>
<dbReference type="Proteomes" id="UP000515312">
    <property type="component" value="Chromosome"/>
</dbReference>
<organism evidence="2 3">
    <name type="scientific">Alloacidobacterium dinghuense</name>
    <dbReference type="NCBI Taxonomy" id="2763107"/>
    <lineage>
        <taxon>Bacteria</taxon>
        <taxon>Pseudomonadati</taxon>
        <taxon>Acidobacteriota</taxon>
        <taxon>Terriglobia</taxon>
        <taxon>Terriglobales</taxon>
        <taxon>Acidobacteriaceae</taxon>
        <taxon>Alloacidobacterium</taxon>
    </lineage>
</organism>
<dbReference type="EMBL" id="CP060394">
    <property type="protein sequence ID" value="QNI31866.1"/>
    <property type="molecule type" value="Genomic_DNA"/>
</dbReference>
<name>A0A7G8BH46_9BACT</name>
<feature type="region of interest" description="Disordered" evidence="1">
    <location>
        <begin position="1"/>
        <end position="24"/>
    </location>
</feature>
<accession>A0A7G8BH46</accession>
<reference evidence="2 3" key="1">
    <citation type="submission" date="2020-08" db="EMBL/GenBank/DDBJ databases">
        <title>Edaphobacter telluris sp. nov. and Acidobacterium dinghuensis sp. nov., two acidobacteria isolated from forest soil.</title>
        <authorList>
            <person name="Fu J."/>
            <person name="Qiu L."/>
        </authorList>
    </citation>
    <scope>NUCLEOTIDE SEQUENCE [LARGE SCALE GENOMIC DNA]</scope>
    <source>
        <strain evidence="2">4Y35</strain>
    </source>
</reference>
<keyword evidence="3" id="KW-1185">Reference proteome</keyword>
<evidence type="ECO:0000313" key="2">
    <source>
        <dbReference type="EMBL" id="QNI31866.1"/>
    </source>
</evidence>
<dbReference type="AlphaFoldDB" id="A0A7G8BH46"/>
<evidence type="ECO:0000313" key="3">
    <source>
        <dbReference type="Proteomes" id="UP000515312"/>
    </source>
</evidence>